<evidence type="ECO:0008006" key="3">
    <source>
        <dbReference type="Google" id="ProtNLM"/>
    </source>
</evidence>
<evidence type="ECO:0000313" key="2">
    <source>
        <dbReference type="Proteomes" id="UP001302072"/>
    </source>
</evidence>
<dbReference type="Proteomes" id="UP001302072">
    <property type="component" value="Chromosome"/>
</dbReference>
<dbReference type="EMBL" id="CP115541">
    <property type="protein sequence ID" value="WNH52823.1"/>
    <property type="molecule type" value="Genomic_DNA"/>
</dbReference>
<protein>
    <recommendedName>
        <fullName evidence="3">ParB/Sulfiredoxin domain-containing protein</fullName>
    </recommendedName>
</protein>
<organism evidence="1 2">
    <name type="scientific">Stenotrophomonas oahuensis</name>
    <dbReference type="NCBI Taxonomy" id="3003271"/>
    <lineage>
        <taxon>Bacteria</taxon>
        <taxon>Pseudomonadati</taxon>
        <taxon>Pseudomonadota</taxon>
        <taxon>Gammaproteobacteria</taxon>
        <taxon>Lysobacterales</taxon>
        <taxon>Lysobacteraceae</taxon>
        <taxon>Stenotrophomonas</taxon>
    </lineage>
</organism>
<evidence type="ECO:0000313" key="1">
    <source>
        <dbReference type="EMBL" id="WNH52823.1"/>
    </source>
</evidence>
<accession>A0ABY9YRI7</accession>
<proteinExistence type="predicted"/>
<keyword evidence="2" id="KW-1185">Reference proteome</keyword>
<reference evidence="1 2" key="1">
    <citation type="submission" date="2022-12" db="EMBL/GenBank/DDBJ databases">
        <title>Two new species, Stenotrophomonas aracearum and Stenotrophomonas oahuensis, isolated from Anthurium (Araceae family) in Hawaii.</title>
        <authorList>
            <person name="Chunag S.C."/>
            <person name="Dobhal S."/>
            <person name="Alvarez A."/>
            <person name="Arif M."/>
        </authorList>
    </citation>
    <scope>NUCLEOTIDE SEQUENCE [LARGE SCALE GENOMIC DNA]</scope>
    <source>
        <strain evidence="1 2">A5586</strain>
    </source>
</reference>
<name>A0ABY9YRI7_9GAMM</name>
<dbReference type="Gene3D" id="3.90.1530.10">
    <property type="entry name" value="Conserved hypothetical protein from pyrococcus furiosus pfu- 392566-001, ParB domain"/>
    <property type="match status" value="1"/>
</dbReference>
<gene>
    <name evidence="1" type="ORF">PDM29_00700</name>
</gene>
<dbReference type="RefSeq" id="WP_311192007.1">
    <property type="nucleotide sequence ID" value="NZ_CP115541.1"/>
</dbReference>
<sequence>MNNIVSQVDRIEDVPLEHLIFDPLNPRFAGLDYDGDFNLVDRMTEDENVQELMGSIGAQGYFAGEPLLVARTNMDAPVSQENPLIVVEGNRRLAALKLLAGLISSNKASVAALRESAIVKPVSVACILFNERKEILRYLGYRHITGAKRWEPLPKARYLKQLRDEFFGDLTADEQHRRLAKEIGSRADYVAQMLTGLNVYERSANQRFFDLAGVTAESVEFSLLTTALSYSAIAEYIGLRSRTDVEGSDLQDSKCRDLFFWMYSPKEDGFTILGESRKLKYLAAVVTNSVAIEDLRATKDLDRAFLMSEGPAKALMAVLNAAHRQMKNAYDLIPQVSELDHSHEAMVEKLYSLSEDLSTIIRRRARRKESFE</sequence>